<dbReference type="GO" id="GO:0044042">
    <property type="term" value="P:glucan metabolic process"/>
    <property type="evidence" value="ECO:0007669"/>
    <property type="project" value="InterPro"/>
</dbReference>
<name>A0A6I9QRD2_ELAGV</name>
<dbReference type="GeneID" id="105039407"/>
<evidence type="ECO:0000313" key="6">
    <source>
        <dbReference type="Proteomes" id="UP000504607"/>
    </source>
</evidence>
<dbReference type="InterPro" id="IPR044791">
    <property type="entry name" value="Beta-glucanase/XTH"/>
</dbReference>
<dbReference type="Proteomes" id="UP000504607">
    <property type="component" value="Chromosome 2"/>
</dbReference>
<keyword evidence="4" id="KW-0964">Secreted</keyword>
<sequence>MDNKNHKPNNLSSRGLTVTRSDFEFLGYLSGDPYILHTNEFRQGKRNTKQQCYLTFDLTNVFHTYSIIWNPQNIIFSVDGRPMRDFKNQESCGIPFPRSQPMRVYNSLWDAEDWATRGGFISTYIHGGHSRSNNFSCIWSIGASSCGLMKSTSVSINSAWLKEDLDWASQETTRWVLQNYMICNYCTDGKQFPQGLPPECSLA</sequence>
<comment type="PTM">
    <text evidence="4">Contains at least one intrachain disulfide bond essential for its enzymatic activity.</text>
</comment>
<dbReference type="PROSITE" id="PS51762">
    <property type="entry name" value="GH16_2"/>
    <property type="match status" value="1"/>
</dbReference>
<dbReference type="Pfam" id="PF06955">
    <property type="entry name" value="XET_C"/>
    <property type="match status" value="1"/>
</dbReference>
<keyword evidence="3 4" id="KW-0326">Glycosidase</keyword>
<evidence type="ECO:0000256" key="4">
    <source>
        <dbReference type="RuleBase" id="RU361120"/>
    </source>
</evidence>
<dbReference type="OrthoDB" id="4781at2759"/>
<keyword evidence="4" id="KW-0134">Cell wall</keyword>
<dbReference type="GO" id="GO:0048046">
    <property type="term" value="C:apoplast"/>
    <property type="evidence" value="ECO:0007669"/>
    <property type="project" value="UniProtKB-SubCell"/>
</dbReference>
<reference evidence="7" key="1">
    <citation type="submission" date="2025-08" db="UniProtKB">
        <authorList>
            <consortium name="RefSeq"/>
        </authorList>
    </citation>
    <scope>IDENTIFICATION</scope>
</reference>
<comment type="function">
    <text evidence="4">Catalyzes xyloglucan endohydrolysis (XEH) and/or endotransglycosylation (XET). Cleaves and religates xyloglucan polymers, an essential constituent of the primary cell wall, and thereby participates in cell wall construction of growing tissues.</text>
</comment>
<gene>
    <name evidence="7" type="primary">LOC105039407</name>
</gene>
<dbReference type="RefSeq" id="XP_010913845.1">
    <property type="nucleotide sequence ID" value="XM_010915543.1"/>
</dbReference>
<dbReference type="PANTHER" id="PTHR31062">
    <property type="entry name" value="XYLOGLUCAN ENDOTRANSGLUCOSYLASE/HYDROLASE PROTEIN 8-RELATED"/>
    <property type="match status" value="1"/>
</dbReference>
<dbReference type="InParanoid" id="A0A6I9QRD2"/>
<dbReference type="Pfam" id="PF00722">
    <property type="entry name" value="Glyco_hydro_16"/>
    <property type="match status" value="1"/>
</dbReference>
<accession>A0A6I9QRD2</accession>
<proteinExistence type="inferred from homology"/>
<evidence type="ECO:0000256" key="1">
    <source>
        <dbReference type="ARBA" id="ARBA00022679"/>
    </source>
</evidence>
<evidence type="ECO:0000256" key="2">
    <source>
        <dbReference type="ARBA" id="ARBA00022801"/>
    </source>
</evidence>
<evidence type="ECO:0000259" key="5">
    <source>
        <dbReference type="PROSITE" id="PS51762"/>
    </source>
</evidence>
<keyword evidence="4" id="KW-0961">Cell wall biogenesis/degradation</keyword>
<evidence type="ECO:0000256" key="3">
    <source>
        <dbReference type="ARBA" id="ARBA00023295"/>
    </source>
</evidence>
<dbReference type="EC" id="2.4.1.207" evidence="4"/>
<evidence type="ECO:0000313" key="7">
    <source>
        <dbReference type="RefSeq" id="XP_010913845.1"/>
    </source>
</evidence>
<dbReference type="GO" id="GO:0071555">
    <property type="term" value="P:cell wall organization"/>
    <property type="evidence" value="ECO:0007669"/>
    <property type="project" value="UniProtKB-KW"/>
</dbReference>
<dbReference type="GO" id="GO:0016762">
    <property type="term" value="F:xyloglucan:xyloglucosyl transferase activity"/>
    <property type="evidence" value="ECO:0007669"/>
    <property type="project" value="UniProtKB-EC"/>
</dbReference>
<comment type="similarity">
    <text evidence="4">Belongs to the glycosyl hydrolase 16 family.</text>
</comment>
<dbReference type="SUPFAM" id="SSF49899">
    <property type="entry name" value="Concanavalin A-like lectins/glucanases"/>
    <property type="match status" value="1"/>
</dbReference>
<dbReference type="InterPro" id="IPR000757">
    <property type="entry name" value="Beta-glucanase-like"/>
</dbReference>
<protein>
    <recommendedName>
        <fullName evidence="4">Xyloglucan endotransglucosylase/hydrolase</fullName>
        <ecNumber evidence="4">2.4.1.207</ecNumber>
    </recommendedName>
</protein>
<keyword evidence="1 4" id="KW-0808">Transferase</keyword>
<comment type="subcellular location">
    <subcellularLocation>
        <location evidence="4">Secreted</location>
        <location evidence="4">Cell wall</location>
    </subcellularLocation>
    <subcellularLocation>
        <location evidence="4">Secreted</location>
        <location evidence="4">Extracellular space</location>
        <location evidence="4">Apoplast</location>
    </subcellularLocation>
</comment>
<keyword evidence="4" id="KW-0052">Apoplast</keyword>
<dbReference type="InterPro" id="IPR010713">
    <property type="entry name" value="XET_C"/>
</dbReference>
<dbReference type="InterPro" id="IPR013320">
    <property type="entry name" value="ConA-like_dom_sf"/>
</dbReference>
<feature type="domain" description="GH16" evidence="5">
    <location>
        <begin position="1"/>
        <end position="133"/>
    </location>
</feature>
<dbReference type="KEGG" id="egu:105039407"/>
<organism evidence="6 7">
    <name type="scientific">Elaeis guineensis var. tenera</name>
    <name type="common">Oil palm</name>
    <dbReference type="NCBI Taxonomy" id="51953"/>
    <lineage>
        <taxon>Eukaryota</taxon>
        <taxon>Viridiplantae</taxon>
        <taxon>Streptophyta</taxon>
        <taxon>Embryophyta</taxon>
        <taxon>Tracheophyta</taxon>
        <taxon>Spermatophyta</taxon>
        <taxon>Magnoliopsida</taxon>
        <taxon>Liliopsida</taxon>
        <taxon>Arecaceae</taxon>
        <taxon>Arecoideae</taxon>
        <taxon>Cocoseae</taxon>
        <taxon>Elaeidinae</taxon>
        <taxon>Elaeis</taxon>
    </lineage>
</organism>
<dbReference type="GO" id="GO:0004553">
    <property type="term" value="F:hydrolase activity, hydrolyzing O-glycosyl compounds"/>
    <property type="evidence" value="ECO:0007669"/>
    <property type="project" value="InterPro"/>
</dbReference>
<dbReference type="AlphaFoldDB" id="A0A6I9QRD2"/>
<dbReference type="Gene3D" id="2.60.120.200">
    <property type="match status" value="1"/>
</dbReference>
<keyword evidence="6" id="KW-1185">Reference proteome</keyword>
<keyword evidence="2 4" id="KW-0378">Hydrolase</keyword>